<keyword evidence="8" id="KW-1185">Reference proteome</keyword>
<dbReference type="InterPro" id="IPR052896">
    <property type="entry name" value="GGT-like_enzyme"/>
</dbReference>
<gene>
    <name evidence="7" type="ORF">TMPK1_25680</name>
</gene>
<keyword evidence="6" id="KW-0317">Glutathione biosynthesis</keyword>
<dbReference type="GO" id="GO:0036374">
    <property type="term" value="F:glutathione hydrolase activity"/>
    <property type="evidence" value="ECO:0007669"/>
    <property type="project" value="UniProtKB-UniRule"/>
</dbReference>
<evidence type="ECO:0000256" key="5">
    <source>
        <dbReference type="PIRSR" id="PIRSR600101-2"/>
    </source>
</evidence>
<comment type="PTM">
    <text evidence="6">Cleaved by autocatalysis into a large and a small subunit.</text>
</comment>
<comment type="catalytic activity">
    <reaction evidence="3 6">
        <text>an N-terminal (5-L-glutamyl)-[peptide] + an alpha-amino acid = 5-L-glutamyl amino acid + an N-terminal L-alpha-aminoacyl-[peptide]</text>
        <dbReference type="Rhea" id="RHEA:23904"/>
        <dbReference type="Rhea" id="RHEA-COMP:9780"/>
        <dbReference type="Rhea" id="RHEA-COMP:9795"/>
        <dbReference type="ChEBI" id="CHEBI:77644"/>
        <dbReference type="ChEBI" id="CHEBI:78597"/>
        <dbReference type="ChEBI" id="CHEBI:78599"/>
        <dbReference type="ChEBI" id="CHEBI:78608"/>
        <dbReference type="EC" id="2.3.2.2"/>
    </reaction>
</comment>
<dbReference type="InterPro" id="IPR029055">
    <property type="entry name" value="Ntn_hydrolases_N"/>
</dbReference>
<comment type="catalytic activity">
    <reaction evidence="1 6">
        <text>an S-substituted glutathione + H2O = an S-substituted L-cysteinylglycine + L-glutamate</text>
        <dbReference type="Rhea" id="RHEA:59468"/>
        <dbReference type="ChEBI" id="CHEBI:15377"/>
        <dbReference type="ChEBI" id="CHEBI:29985"/>
        <dbReference type="ChEBI" id="CHEBI:90779"/>
        <dbReference type="ChEBI" id="CHEBI:143103"/>
        <dbReference type="EC" id="3.4.19.13"/>
    </reaction>
</comment>
<dbReference type="EC" id="2.3.2.2" evidence="6"/>
<evidence type="ECO:0000313" key="7">
    <source>
        <dbReference type="EMBL" id="GIL40331.1"/>
    </source>
</evidence>
<organism evidence="7 8">
    <name type="scientific">Roseiterribacter gracilis</name>
    <dbReference type="NCBI Taxonomy" id="2812848"/>
    <lineage>
        <taxon>Bacteria</taxon>
        <taxon>Pseudomonadati</taxon>
        <taxon>Pseudomonadota</taxon>
        <taxon>Alphaproteobacteria</taxon>
        <taxon>Rhodospirillales</taxon>
        <taxon>Roseiterribacteraceae</taxon>
        <taxon>Roseiterribacter</taxon>
    </lineage>
</organism>
<evidence type="ECO:0000256" key="1">
    <source>
        <dbReference type="ARBA" id="ARBA00001049"/>
    </source>
</evidence>
<evidence type="ECO:0000256" key="2">
    <source>
        <dbReference type="ARBA" id="ARBA00001089"/>
    </source>
</evidence>
<keyword evidence="6" id="KW-0808">Transferase</keyword>
<reference evidence="7" key="1">
    <citation type="submission" date="2021-02" db="EMBL/GenBank/DDBJ databases">
        <title>Genome sequence of Rhodospirillales sp. strain TMPK1 isolated from soil.</title>
        <authorList>
            <person name="Nakai R."/>
            <person name="Kusada H."/>
            <person name="Tamaki H."/>
        </authorList>
    </citation>
    <scope>NUCLEOTIDE SEQUENCE</scope>
    <source>
        <strain evidence="7">TMPK1</strain>
    </source>
</reference>
<evidence type="ECO:0000256" key="3">
    <source>
        <dbReference type="ARBA" id="ARBA00047417"/>
    </source>
</evidence>
<dbReference type="NCBIfam" id="TIGR00066">
    <property type="entry name" value="g_glut_trans"/>
    <property type="match status" value="1"/>
</dbReference>
<dbReference type="AlphaFoldDB" id="A0A8S8XEK0"/>
<dbReference type="Pfam" id="PF01019">
    <property type="entry name" value="G_glu_transpept"/>
    <property type="match status" value="1"/>
</dbReference>
<evidence type="ECO:0000313" key="8">
    <source>
        <dbReference type="Proteomes" id="UP000681075"/>
    </source>
</evidence>
<dbReference type="PANTHER" id="PTHR43881:SF1">
    <property type="entry name" value="GAMMA-GLUTAMYLTRANSPEPTIDASE (AFU_ORTHOLOGUE AFUA_4G13580)"/>
    <property type="match status" value="1"/>
</dbReference>
<dbReference type="InterPro" id="IPR043137">
    <property type="entry name" value="GGT_ssub_C"/>
</dbReference>
<keyword evidence="6" id="KW-0378">Hydrolase</keyword>
<dbReference type="PANTHER" id="PTHR43881">
    <property type="entry name" value="GAMMA-GLUTAMYLTRANSPEPTIDASE (AFU_ORTHOLOGUE AFUA_4G13580)"/>
    <property type="match status" value="1"/>
</dbReference>
<accession>A0A8S8XEK0</accession>
<protein>
    <recommendedName>
        <fullName evidence="6">Glutathione hydrolase proenzyme</fullName>
        <ecNumber evidence="6">2.3.2.2</ecNumber>
        <ecNumber evidence="6">3.4.19.13</ecNumber>
    </recommendedName>
    <component>
        <recommendedName>
            <fullName evidence="6">Glutathione hydrolase large chain</fullName>
        </recommendedName>
    </component>
    <component>
        <recommendedName>
            <fullName evidence="6">Glutathione hydrolase small chain</fullName>
        </recommendedName>
    </component>
</protein>
<keyword evidence="6" id="KW-0012">Acyltransferase</keyword>
<feature type="binding site" evidence="5">
    <location>
        <position position="466"/>
    </location>
    <ligand>
        <name>L-glutamate</name>
        <dbReference type="ChEBI" id="CHEBI:29985"/>
    </ligand>
</feature>
<comment type="subunit">
    <text evidence="6">This enzyme consists of two polypeptide chains, which are synthesized in precursor form from a single polypeptide.</text>
</comment>
<dbReference type="GO" id="GO:0006750">
    <property type="term" value="P:glutathione biosynthetic process"/>
    <property type="evidence" value="ECO:0007669"/>
    <property type="project" value="UniProtKB-KW"/>
</dbReference>
<comment type="catalytic activity">
    <reaction evidence="2 6">
        <text>glutathione + H2O = L-cysteinylglycine + L-glutamate</text>
        <dbReference type="Rhea" id="RHEA:28807"/>
        <dbReference type="ChEBI" id="CHEBI:15377"/>
        <dbReference type="ChEBI" id="CHEBI:29985"/>
        <dbReference type="ChEBI" id="CHEBI:57925"/>
        <dbReference type="ChEBI" id="CHEBI:61694"/>
        <dbReference type="EC" id="3.4.19.13"/>
    </reaction>
</comment>
<keyword evidence="6" id="KW-0865">Zymogen</keyword>
<proteinExistence type="inferred from homology"/>
<comment type="pathway">
    <text evidence="6">Sulfur metabolism; glutathione metabolism.</text>
</comment>
<dbReference type="GO" id="GO:0103068">
    <property type="term" value="F:leukotriene C4 gamma-glutamyl transferase activity"/>
    <property type="evidence" value="ECO:0007669"/>
    <property type="project" value="UniProtKB-EC"/>
</dbReference>
<dbReference type="Proteomes" id="UP000681075">
    <property type="component" value="Unassembled WGS sequence"/>
</dbReference>
<dbReference type="Gene3D" id="1.10.246.130">
    <property type="match status" value="1"/>
</dbReference>
<dbReference type="InterPro" id="IPR000101">
    <property type="entry name" value="GGT_peptidase"/>
</dbReference>
<comment type="caution">
    <text evidence="7">The sequence shown here is derived from an EMBL/GenBank/DDBJ whole genome shotgun (WGS) entry which is preliminary data.</text>
</comment>
<dbReference type="PRINTS" id="PR01210">
    <property type="entry name" value="GGTRANSPTASE"/>
</dbReference>
<dbReference type="Gene3D" id="3.60.20.40">
    <property type="match status" value="1"/>
</dbReference>
<dbReference type="RefSeq" id="WP_420243432.1">
    <property type="nucleotide sequence ID" value="NZ_BOPV01000001.1"/>
</dbReference>
<evidence type="ECO:0000256" key="4">
    <source>
        <dbReference type="PIRSR" id="PIRSR600101-1"/>
    </source>
</evidence>
<comment type="similarity">
    <text evidence="6">Belongs to the gamma-glutamyltransferase family.</text>
</comment>
<dbReference type="EMBL" id="BOPV01000001">
    <property type="protein sequence ID" value="GIL40331.1"/>
    <property type="molecule type" value="Genomic_DNA"/>
</dbReference>
<evidence type="ECO:0000256" key="6">
    <source>
        <dbReference type="RuleBase" id="RU368036"/>
    </source>
</evidence>
<sequence length="576" mass="61374">MTGILGQPLAATAADIGRGDRLTGLKLATRSPVVAPHGAAATSQPLATQVAIQILQKGGSAIDAAIAANATLGLMEPTGSGIGGDLYAIVWDPKTKKLYGYNGSGRSPKGLDLAKVKTKGDAQGFLPQYGAISVTVPGTVDGWFALHGKFGKLPMKDLLAPAIGYAKDGFPWSQYIGMAIARSLGIFETKHKSGELEEIDNARKLWMPDGTAPREGQMFRNPDLAKTYEAIAAGGRDAFYKGAIAKTVSSYMQRIGGWLREEDFAAHQGEWVEPVSTKYRGVDVWELPPNTQGIATLQMLNLMEGYDLKAMGAGSADALHVMIEAKKIAYADRAKLYADLAAMTVPVESLVSKSYANERRKLIRMDKALEAVEAGAPTGHGGTIYLTVADKDGMMVSWIQSNFRGPGSGLVPDGLGFMLQDRGGLFVTTDGHPNQYAPSKRPFHTIIPGFATKDGEPWLSFGVMGGAMQPQGHVQILANLIDFGMDVQEAGDAARWQHFGSGTADDPHGKPGGEIVLESGIPAASVEELKKRGHAVRSYGSGKEHYGSYEAILWDAKEKVYRAATESRVDGMAAGY</sequence>
<dbReference type="SUPFAM" id="SSF56235">
    <property type="entry name" value="N-terminal nucleophile aminohydrolases (Ntn hydrolases)"/>
    <property type="match status" value="1"/>
</dbReference>
<name>A0A8S8XEK0_9PROT</name>
<dbReference type="EC" id="3.4.19.13" evidence="6"/>
<feature type="active site" description="Nucleophile" evidence="4">
    <location>
        <position position="383"/>
    </location>
</feature>
<dbReference type="GO" id="GO:0006751">
    <property type="term" value="P:glutathione catabolic process"/>
    <property type="evidence" value="ECO:0007669"/>
    <property type="project" value="UniProtKB-UniRule"/>
</dbReference>
<dbReference type="InterPro" id="IPR043138">
    <property type="entry name" value="GGT_lsub"/>
</dbReference>